<dbReference type="AlphaFoldDB" id="A0A9N9R8W6"/>
<sequence>MDTEFKDLKHSDFVALMARSDREEIIVEEHQQILNKEVVGSFEANNSNPGLNQFIHKRPLLSGRATTSIECCGWSTSRLSSCSARRKKTEKKNAILTGMRSSSNHSSSKSSK</sequence>
<evidence type="ECO:0000256" key="1">
    <source>
        <dbReference type="SAM" id="MobiDB-lite"/>
    </source>
</evidence>
<dbReference type="EMBL" id="OU893336">
    <property type="protein sequence ID" value="CAG9792676.1"/>
    <property type="molecule type" value="Genomic_DNA"/>
</dbReference>
<proteinExistence type="predicted"/>
<organism evidence="2 3">
    <name type="scientific">Diatraea saccharalis</name>
    <name type="common">sugarcane borer</name>
    <dbReference type="NCBI Taxonomy" id="40085"/>
    <lineage>
        <taxon>Eukaryota</taxon>
        <taxon>Metazoa</taxon>
        <taxon>Ecdysozoa</taxon>
        <taxon>Arthropoda</taxon>
        <taxon>Hexapoda</taxon>
        <taxon>Insecta</taxon>
        <taxon>Pterygota</taxon>
        <taxon>Neoptera</taxon>
        <taxon>Endopterygota</taxon>
        <taxon>Lepidoptera</taxon>
        <taxon>Glossata</taxon>
        <taxon>Ditrysia</taxon>
        <taxon>Pyraloidea</taxon>
        <taxon>Crambidae</taxon>
        <taxon>Crambinae</taxon>
        <taxon>Diatraea</taxon>
    </lineage>
</organism>
<name>A0A9N9R8W6_9NEOP</name>
<feature type="compositionally biased region" description="Low complexity" evidence="1">
    <location>
        <begin position="101"/>
        <end position="112"/>
    </location>
</feature>
<reference evidence="2" key="2">
    <citation type="submission" date="2022-10" db="EMBL/GenBank/DDBJ databases">
        <authorList>
            <consortium name="ENA_rothamsted_submissions"/>
            <consortium name="culmorum"/>
            <person name="King R."/>
        </authorList>
    </citation>
    <scope>NUCLEOTIDE SEQUENCE</scope>
</reference>
<keyword evidence="3" id="KW-1185">Reference proteome</keyword>
<evidence type="ECO:0000313" key="3">
    <source>
        <dbReference type="Proteomes" id="UP001153714"/>
    </source>
</evidence>
<accession>A0A9N9R8W6</accession>
<protein>
    <submittedName>
        <fullName evidence="2">Uncharacterized protein</fullName>
    </submittedName>
</protein>
<gene>
    <name evidence="2" type="ORF">DIATSA_LOCUS10186</name>
</gene>
<reference evidence="2" key="1">
    <citation type="submission" date="2021-12" db="EMBL/GenBank/DDBJ databases">
        <authorList>
            <person name="King R."/>
        </authorList>
    </citation>
    <scope>NUCLEOTIDE SEQUENCE</scope>
</reference>
<feature type="region of interest" description="Disordered" evidence="1">
    <location>
        <begin position="83"/>
        <end position="112"/>
    </location>
</feature>
<evidence type="ECO:0000313" key="2">
    <source>
        <dbReference type="EMBL" id="CAG9792676.1"/>
    </source>
</evidence>
<dbReference type="Proteomes" id="UP001153714">
    <property type="component" value="Chromosome 5"/>
</dbReference>